<sequence length="60" mass="7250">MLIYNMWPMWVIVVAVFLYLSIKSYKERNAKDVIILMTVVIIFSFLTVRSVNWLYGWNIF</sequence>
<organism evidence="2 3">
    <name type="scientific">Brenneria goodwinii</name>
    <dbReference type="NCBI Taxonomy" id="1109412"/>
    <lineage>
        <taxon>Bacteria</taxon>
        <taxon>Pseudomonadati</taxon>
        <taxon>Pseudomonadota</taxon>
        <taxon>Gammaproteobacteria</taxon>
        <taxon>Enterobacterales</taxon>
        <taxon>Pectobacteriaceae</taxon>
        <taxon>Brenneria</taxon>
    </lineage>
</organism>
<reference evidence="2 3" key="1">
    <citation type="submission" date="2016-09" db="EMBL/GenBank/DDBJ databases">
        <authorList>
            <person name="Doonan J."/>
            <person name="Pachebat J.A."/>
            <person name="Golyshin P.N."/>
            <person name="Denman S."/>
            <person name="Mcdonald J.E."/>
        </authorList>
    </citation>
    <scope>NUCLEOTIDE SEQUENCE [LARGE SCALE GENOMIC DNA]</scope>
    <source>
        <strain evidence="2 3">FRB141</strain>
    </source>
</reference>
<keyword evidence="1" id="KW-1133">Transmembrane helix</keyword>
<proteinExistence type="predicted"/>
<keyword evidence="1" id="KW-0472">Membrane</keyword>
<name>A0AAE8EKH0_9GAMM</name>
<accession>A0AAE8EKH0</accession>
<dbReference type="Proteomes" id="UP000285972">
    <property type="component" value="Unassembled WGS sequence"/>
</dbReference>
<dbReference type="KEGG" id="bgj:AWC36_10150"/>
<dbReference type="EMBL" id="MJLX01000105">
    <property type="protein sequence ID" value="RLM16454.1"/>
    <property type="molecule type" value="Genomic_DNA"/>
</dbReference>
<feature type="transmembrane region" description="Helical" evidence="1">
    <location>
        <begin position="34"/>
        <end position="55"/>
    </location>
</feature>
<feature type="transmembrane region" description="Helical" evidence="1">
    <location>
        <begin position="6"/>
        <end position="22"/>
    </location>
</feature>
<gene>
    <name evidence="2" type="ORF">BIY26_22175</name>
</gene>
<evidence type="ECO:0000256" key="1">
    <source>
        <dbReference type="SAM" id="Phobius"/>
    </source>
</evidence>
<evidence type="ECO:0000313" key="2">
    <source>
        <dbReference type="EMBL" id="RLM16454.1"/>
    </source>
</evidence>
<dbReference type="AlphaFoldDB" id="A0AAE8EKH0"/>
<keyword evidence="1" id="KW-0812">Transmembrane</keyword>
<evidence type="ECO:0000313" key="3">
    <source>
        <dbReference type="Proteomes" id="UP000285972"/>
    </source>
</evidence>
<protein>
    <submittedName>
        <fullName evidence="2">Uncharacterized protein</fullName>
    </submittedName>
</protein>
<comment type="caution">
    <text evidence="2">The sequence shown here is derived from an EMBL/GenBank/DDBJ whole genome shotgun (WGS) entry which is preliminary data.</text>
</comment>